<evidence type="ECO:0000256" key="1">
    <source>
        <dbReference type="SAM" id="MobiDB-lite"/>
    </source>
</evidence>
<organism evidence="2 3">
    <name type="scientific">Lasiosphaeria hispida</name>
    <dbReference type="NCBI Taxonomy" id="260671"/>
    <lineage>
        <taxon>Eukaryota</taxon>
        <taxon>Fungi</taxon>
        <taxon>Dikarya</taxon>
        <taxon>Ascomycota</taxon>
        <taxon>Pezizomycotina</taxon>
        <taxon>Sordariomycetes</taxon>
        <taxon>Sordariomycetidae</taxon>
        <taxon>Sordariales</taxon>
        <taxon>Lasiosphaeriaceae</taxon>
        <taxon>Lasiosphaeria</taxon>
    </lineage>
</organism>
<proteinExistence type="predicted"/>
<evidence type="ECO:0000313" key="3">
    <source>
        <dbReference type="Proteomes" id="UP001275084"/>
    </source>
</evidence>
<gene>
    <name evidence="2" type="ORF">B0T25DRAFT_537277</name>
</gene>
<dbReference type="EMBL" id="JAUIQD010000003">
    <property type="protein sequence ID" value="KAK3356725.1"/>
    <property type="molecule type" value="Genomic_DNA"/>
</dbReference>
<name>A0AAJ0MFG4_9PEZI</name>
<sequence length="170" mass="18784">MGRWSHLDSDEARLPEDMTRIAYDADTQVYTYCDADGSHWETAPGVRYGTLHRATATPPLPVFEGGTDIDGDEPPHILYDDDKTFEELWSGSPPLAKPEKAYLRRFSSVSRAARRFLPGLLPLSGEATTAGEEMGKGEKGAQKGLVRRSTISTLTRATKGDIKRRLTENS</sequence>
<dbReference type="AlphaFoldDB" id="A0AAJ0MFG4"/>
<protein>
    <submittedName>
        <fullName evidence="2">Uncharacterized protein</fullName>
    </submittedName>
</protein>
<accession>A0AAJ0MFG4</accession>
<reference evidence="2" key="1">
    <citation type="journal article" date="2023" name="Mol. Phylogenet. Evol.">
        <title>Genome-scale phylogeny and comparative genomics of the fungal order Sordariales.</title>
        <authorList>
            <person name="Hensen N."/>
            <person name="Bonometti L."/>
            <person name="Westerberg I."/>
            <person name="Brannstrom I.O."/>
            <person name="Guillou S."/>
            <person name="Cros-Aarteil S."/>
            <person name="Calhoun S."/>
            <person name="Haridas S."/>
            <person name="Kuo A."/>
            <person name="Mondo S."/>
            <person name="Pangilinan J."/>
            <person name="Riley R."/>
            <person name="LaButti K."/>
            <person name="Andreopoulos B."/>
            <person name="Lipzen A."/>
            <person name="Chen C."/>
            <person name="Yan M."/>
            <person name="Daum C."/>
            <person name="Ng V."/>
            <person name="Clum A."/>
            <person name="Steindorff A."/>
            <person name="Ohm R.A."/>
            <person name="Martin F."/>
            <person name="Silar P."/>
            <person name="Natvig D.O."/>
            <person name="Lalanne C."/>
            <person name="Gautier V."/>
            <person name="Ament-Velasquez S.L."/>
            <person name="Kruys A."/>
            <person name="Hutchinson M.I."/>
            <person name="Powell A.J."/>
            <person name="Barry K."/>
            <person name="Miller A.N."/>
            <person name="Grigoriev I.V."/>
            <person name="Debuchy R."/>
            <person name="Gladieux P."/>
            <person name="Hiltunen Thoren M."/>
            <person name="Johannesson H."/>
        </authorList>
    </citation>
    <scope>NUCLEOTIDE SEQUENCE</scope>
    <source>
        <strain evidence="2">CBS 955.72</strain>
    </source>
</reference>
<keyword evidence="3" id="KW-1185">Reference proteome</keyword>
<evidence type="ECO:0000313" key="2">
    <source>
        <dbReference type="EMBL" id="KAK3356725.1"/>
    </source>
</evidence>
<dbReference type="Proteomes" id="UP001275084">
    <property type="component" value="Unassembled WGS sequence"/>
</dbReference>
<comment type="caution">
    <text evidence="2">The sequence shown here is derived from an EMBL/GenBank/DDBJ whole genome shotgun (WGS) entry which is preliminary data.</text>
</comment>
<reference evidence="2" key="2">
    <citation type="submission" date="2023-06" db="EMBL/GenBank/DDBJ databases">
        <authorList>
            <consortium name="Lawrence Berkeley National Laboratory"/>
            <person name="Haridas S."/>
            <person name="Hensen N."/>
            <person name="Bonometti L."/>
            <person name="Westerberg I."/>
            <person name="Brannstrom I.O."/>
            <person name="Guillou S."/>
            <person name="Cros-Aarteil S."/>
            <person name="Calhoun S."/>
            <person name="Kuo A."/>
            <person name="Mondo S."/>
            <person name="Pangilinan J."/>
            <person name="Riley R."/>
            <person name="Labutti K."/>
            <person name="Andreopoulos B."/>
            <person name="Lipzen A."/>
            <person name="Chen C."/>
            <person name="Yanf M."/>
            <person name="Daum C."/>
            <person name="Ng V."/>
            <person name="Clum A."/>
            <person name="Steindorff A."/>
            <person name="Ohm R."/>
            <person name="Martin F."/>
            <person name="Silar P."/>
            <person name="Natvig D."/>
            <person name="Lalanne C."/>
            <person name="Gautier V."/>
            <person name="Ament-Velasquez S.L."/>
            <person name="Kruys A."/>
            <person name="Hutchinson M.I."/>
            <person name="Powell A.J."/>
            <person name="Barry K."/>
            <person name="Miller A.N."/>
            <person name="Grigoriev I.V."/>
            <person name="Debuchy R."/>
            <person name="Gladieux P."/>
            <person name="Thoren M.H."/>
            <person name="Johannesson H."/>
        </authorList>
    </citation>
    <scope>NUCLEOTIDE SEQUENCE</scope>
    <source>
        <strain evidence="2">CBS 955.72</strain>
    </source>
</reference>
<feature type="region of interest" description="Disordered" evidence="1">
    <location>
        <begin position="124"/>
        <end position="152"/>
    </location>
</feature>